<dbReference type="EMBL" id="BPLR01014337">
    <property type="protein sequence ID" value="GIY68190.1"/>
    <property type="molecule type" value="Genomic_DNA"/>
</dbReference>
<reference evidence="1 2" key="1">
    <citation type="submission" date="2021-06" db="EMBL/GenBank/DDBJ databases">
        <title>Caerostris extrusa draft genome.</title>
        <authorList>
            <person name="Kono N."/>
            <person name="Arakawa K."/>
        </authorList>
    </citation>
    <scope>NUCLEOTIDE SEQUENCE [LARGE SCALE GENOMIC DNA]</scope>
</reference>
<comment type="caution">
    <text evidence="1">The sequence shown here is derived from an EMBL/GenBank/DDBJ whole genome shotgun (WGS) entry which is preliminary data.</text>
</comment>
<organism evidence="1 2">
    <name type="scientific">Caerostris extrusa</name>
    <name type="common">Bark spider</name>
    <name type="synonym">Caerostris bankana</name>
    <dbReference type="NCBI Taxonomy" id="172846"/>
    <lineage>
        <taxon>Eukaryota</taxon>
        <taxon>Metazoa</taxon>
        <taxon>Ecdysozoa</taxon>
        <taxon>Arthropoda</taxon>
        <taxon>Chelicerata</taxon>
        <taxon>Arachnida</taxon>
        <taxon>Araneae</taxon>
        <taxon>Araneomorphae</taxon>
        <taxon>Entelegynae</taxon>
        <taxon>Araneoidea</taxon>
        <taxon>Araneidae</taxon>
        <taxon>Caerostris</taxon>
    </lineage>
</organism>
<gene>
    <name evidence="1" type="ORF">CEXT_418021</name>
</gene>
<evidence type="ECO:0000313" key="1">
    <source>
        <dbReference type="EMBL" id="GIY68190.1"/>
    </source>
</evidence>
<keyword evidence="2" id="KW-1185">Reference proteome</keyword>
<dbReference type="Proteomes" id="UP001054945">
    <property type="component" value="Unassembled WGS sequence"/>
</dbReference>
<name>A0AAV4VFC9_CAEEX</name>
<accession>A0AAV4VFC9</accession>
<sequence length="110" mass="12277">MDALTPKHQSSMIKETALLPNESRGCSLQCIATICHLDCEKLLRNHLDLMASAYICCNILNVKTENQAVRKPLAYRIKLQLPILSKDQNSKFNVTSCLFQIGVQSNVSEA</sequence>
<protein>
    <submittedName>
        <fullName evidence="1">Uncharacterized protein</fullName>
    </submittedName>
</protein>
<proteinExistence type="predicted"/>
<dbReference type="AlphaFoldDB" id="A0AAV4VFC9"/>
<evidence type="ECO:0000313" key="2">
    <source>
        <dbReference type="Proteomes" id="UP001054945"/>
    </source>
</evidence>